<proteinExistence type="inferred from homology"/>
<evidence type="ECO:0000313" key="8">
    <source>
        <dbReference type="Proteomes" id="UP000327013"/>
    </source>
</evidence>
<dbReference type="Pfam" id="PF02181">
    <property type="entry name" value="FH2"/>
    <property type="match status" value="1"/>
</dbReference>
<evidence type="ECO:0000256" key="2">
    <source>
        <dbReference type="RuleBase" id="RU361260"/>
    </source>
</evidence>
<dbReference type="EMBL" id="CM017328">
    <property type="protein sequence ID" value="KAE8125659.1"/>
    <property type="molecule type" value="Genomic_DNA"/>
</dbReference>
<comment type="similarity">
    <text evidence="1">Belongs to the formin-like family. Class-I subfamily.</text>
</comment>
<dbReference type="InterPro" id="IPR042201">
    <property type="entry name" value="FH2_Formin_sf"/>
</dbReference>
<feature type="compositionally biased region" description="Polar residues" evidence="3">
    <location>
        <begin position="505"/>
        <end position="514"/>
    </location>
</feature>
<evidence type="ECO:0000256" key="1">
    <source>
        <dbReference type="ARBA" id="ARBA00025793"/>
    </source>
</evidence>
<feature type="compositionally biased region" description="Pro residues" evidence="3">
    <location>
        <begin position="455"/>
        <end position="466"/>
    </location>
</feature>
<protein>
    <recommendedName>
        <fullName evidence="2">Formin-like protein</fullName>
    </recommendedName>
</protein>
<feature type="compositionally biased region" description="Pro residues" evidence="3">
    <location>
        <begin position="171"/>
        <end position="183"/>
    </location>
</feature>
<dbReference type="PROSITE" id="PS51444">
    <property type="entry name" value="FH2"/>
    <property type="match status" value="1"/>
</dbReference>
<dbReference type="GO" id="GO:0051015">
    <property type="term" value="F:actin filament binding"/>
    <property type="evidence" value="ECO:0007669"/>
    <property type="project" value="InterPro"/>
</dbReference>
<keyword evidence="4" id="KW-0472">Membrane</keyword>
<accession>A0A5N6RVD8</accession>
<feature type="region of interest" description="Disordered" evidence="3">
    <location>
        <begin position="148"/>
        <end position="228"/>
    </location>
</feature>
<keyword evidence="4" id="KW-0812">Transmembrane</keyword>
<dbReference type="GO" id="GO:0045010">
    <property type="term" value="P:actin nucleation"/>
    <property type="evidence" value="ECO:0007669"/>
    <property type="project" value="InterPro"/>
</dbReference>
<keyword evidence="8" id="KW-1185">Reference proteome</keyword>
<feature type="compositionally biased region" description="Polar residues" evidence="3">
    <location>
        <begin position="206"/>
        <end position="221"/>
    </location>
</feature>
<reference evidence="7 8" key="1">
    <citation type="submission" date="2019-06" db="EMBL/GenBank/DDBJ databases">
        <title>A chromosomal-level reference genome of Carpinus fangiana (Coryloideae, Betulaceae).</title>
        <authorList>
            <person name="Yang X."/>
            <person name="Wang Z."/>
            <person name="Zhang L."/>
            <person name="Hao G."/>
            <person name="Liu J."/>
            <person name="Yang Y."/>
        </authorList>
    </citation>
    <scope>NUCLEOTIDE SEQUENCE [LARGE SCALE GENOMIC DNA]</scope>
    <source>
        <strain evidence="7">Cfa_2016G</strain>
        <tissue evidence="7">Leaf</tissue>
    </source>
</reference>
<dbReference type="OrthoDB" id="1668162at2759"/>
<dbReference type="SUPFAM" id="SSF101447">
    <property type="entry name" value="Formin homology 2 domain (FH2 domain)"/>
    <property type="match status" value="1"/>
</dbReference>
<name>A0A5N6RVD8_9ROSI</name>
<feature type="compositionally biased region" description="Pro residues" evidence="3">
    <location>
        <begin position="404"/>
        <end position="421"/>
    </location>
</feature>
<feature type="chain" id="PRO_5024296399" description="Formin-like protein" evidence="5">
    <location>
        <begin position="25"/>
        <end position="985"/>
    </location>
</feature>
<evidence type="ECO:0000313" key="7">
    <source>
        <dbReference type="EMBL" id="KAE8125659.1"/>
    </source>
</evidence>
<evidence type="ECO:0000256" key="4">
    <source>
        <dbReference type="SAM" id="Phobius"/>
    </source>
</evidence>
<feature type="compositionally biased region" description="Low complexity" evidence="3">
    <location>
        <begin position="392"/>
        <end position="403"/>
    </location>
</feature>
<feature type="compositionally biased region" description="Pro residues" evidence="3">
    <location>
        <begin position="473"/>
        <end position="491"/>
    </location>
</feature>
<evidence type="ECO:0000256" key="3">
    <source>
        <dbReference type="SAM" id="MobiDB-lite"/>
    </source>
</evidence>
<feature type="transmembrane region" description="Helical" evidence="4">
    <location>
        <begin position="233"/>
        <end position="255"/>
    </location>
</feature>
<dbReference type="PANTHER" id="PTHR23213:SF269">
    <property type="entry name" value="FORMIN-LIKE PROTEIN 5"/>
    <property type="match status" value="1"/>
</dbReference>
<organism evidence="7 8">
    <name type="scientific">Carpinus fangiana</name>
    <dbReference type="NCBI Taxonomy" id="176857"/>
    <lineage>
        <taxon>Eukaryota</taxon>
        <taxon>Viridiplantae</taxon>
        <taxon>Streptophyta</taxon>
        <taxon>Embryophyta</taxon>
        <taxon>Tracheophyta</taxon>
        <taxon>Spermatophyta</taxon>
        <taxon>Magnoliopsida</taxon>
        <taxon>eudicotyledons</taxon>
        <taxon>Gunneridae</taxon>
        <taxon>Pentapetalae</taxon>
        <taxon>rosids</taxon>
        <taxon>fabids</taxon>
        <taxon>Fagales</taxon>
        <taxon>Betulaceae</taxon>
        <taxon>Carpinus</taxon>
    </lineage>
</organism>
<sequence>MGFIKASSFIVLVVLLCTLAAVSSEERNNDEEVFLRQLVEPAPGEIDEDLAELLWISCRQDLIHLKEAVEDLDLCFLVETSSSANEVNSNFRSLAKKNIQKIISVLHPQFKRTLLDCLRKNNILSHVWYAKYLDSLYPRPCSPRRRLGSESLQSIAAAPSPAPGVGSLPSSPTPSPDPAPSPATVPSSTPESNPQHTAVSPPVQPAANQDSSASPDSNPIVQENKKSNSHKSVVIAVAVTASVTFIVAALLFICFSSSQKPVTSGNSIKDEKLGYYSFGNNSSHHKKGSSLDGNFQIESDIPHKSLHETSSAGAAGGVPKFSPESVDPSSNVNGHVLPFPLKPPPGRVGTTASVLLPLKPPPGRADPLPPEPPSSFRPPPRNSGPPLPPVPLSSLNPSSSGAGPRPPGPPLPPPPVPPPSLKPSSSGAGPHPPGPPPPPPVPPPSLKPSSSGAGPRPPGPPPPVPPGTKTSSHPPPPPKSGVPPPRPPPPTALGSKVPRPPFGSKHSSNATSSEEAGLEGEADAPKAKLKPFFWDKVLASPDQSMVWHQIKSGSFQFNEEMIETLFGYNAVDKNKNERKKESSSQDPSLQYIQIIDSKKSQNVAILLRALNVTTEEVCDAINEGNELPPELLQTLLKMEPTAEEELKLRLFNGELAKLGPAERFLKALVNIPFAFKRLEALLFMCTLPEDATIMKESFATLEVACKELRNSRLFLKLLEAVLKTGNRMNDGTFRGGAQAFKLDTLLKLSDVKGKDGKTTLLNFVVQEIIRSEGVRAARAAKESQSSSSIKSDDLLEDTSHDTEEHYCSLGLQVVSGLSNELENIKKAANIDADSLTGTVAKLGHQLKQTRDFLNSDMKSIVEDSGFHRTLTSFVENAEIDVTYLLEEEKKIMALVKSTGDYFHGKAGKDEGLRLFVIVRDFLIMLDKACKQVRDTPKRPAKTQIKEAPTVAASSDTRHPPDFYQRLFPAITDRRIDSSSSDDEGP</sequence>
<gene>
    <name evidence="7" type="ORF">FH972_020438</name>
</gene>
<feature type="region of interest" description="Disordered" evidence="3">
    <location>
        <begin position="307"/>
        <end position="523"/>
    </location>
</feature>
<feature type="compositionally biased region" description="Pro residues" evidence="3">
    <location>
        <begin position="430"/>
        <end position="446"/>
    </location>
</feature>
<feature type="region of interest" description="Disordered" evidence="3">
    <location>
        <begin position="934"/>
        <end position="962"/>
    </location>
</feature>
<dbReference type="PANTHER" id="PTHR23213">
    <property type="entry name" value="FORMIN-RELATED"/>
    <property type="match status" value="1"/>
</dbReference>
<feature type="signal peptide" evidence="5">
    <location>
        <begin position="1"/>
        <end position="24"/>
    </location>
</feature>
<feature type="domain" description="FH2" evidence="6">
    <location>
        <begin position="519"/>
        <end position="951"/>
    </location>
</feature>
<evidence type="ECO:0000256" key="5">
    <source>
        <dbReference type="SAM" id="SignalP"/>
    </source>
</evidence>
<dbReference type="InterPro" id="IPR027643">
    <property type="entry name" value="Formin-like_plant"/>
</dbReference>
<dbReference type="SMART" id="SM00498">
    <property type="entry name" value="FH2"/>
    <property type="match status" value="1"/>
</dbReference>
<dbReference type="InterPro" id="IPR015425">
    <property type="entry name" value="FH2_Formin"/>
</dbReference>
<keyword evidence="4" id="KW-1133">Transmembrane helix</keyword>
<dbReference type="Proteomes" id="UP000327013">
    <property type="component" value="Chromosome 8"/>
</dbReference>
<feature type="compositionally biased region" description="Pro residues" evidence="3">
    <location>
        <begin position="358"/>
        <end position="391"/>
    </location>
</feature>
<dbReference type="AlphaFoldDB" id="A0A5N6RVD8"/>
<dbReference type="Gene3D" id="1.20.58.2220">
    <property type="entry name" value="Formin, FH2 domain"/>
    <property type="match status" value="1"/>
</dbReference>
<feature type="compositionally biased region" description="Low complexity" evidence="3">
    <location>
        <begin position="154"/>
        <end position="170"/>
    </location>
</feature>
<keyword evidence="5" id="KW-0732">Signal</keyword>
<evidence type="ECO:0000259" key="6">
    <source>
        <dbReference type="PROSITE" id="PS51444"/>
    </source>
</evidence>